<gene>
    <name evidence="11" type="primary">LOC115877566</name>
</gene>
<feature type="region of interest" description="Disordered" evidence="9">
    <location>
        <begin position="1"/>
        <end position="48"/>
    </location>
</feature>
<evidence type="ECO:0000256" key="8">
    <source>
        <dbReference type="ARBA" id="ARBA00023273"/>
    </source>
</evidence>
<comment type="subcellular location">
    <subcellularLocation>
        <location evidence="1">Cell projection</location>
        <location evidence="1">Cilium</location>
        <location evidence="1">Flagellum</location>
    </subcellularLocation>
    <subcellularLocation>
        <location evidence="2">Cytoplasm</location>
        <location evidence="2">Cytoskeleton</location>
        <location evidence="2">Cilium axoneme</location>
    </subcellularLocation>
</comment>
<dbReference type="SMART" id="SM00698">
    <property type="entry name" value="MORN"/>
    <property type="match status" value="8"/>
</dbReference>
<dbReference type="PANTHER" id="PTHR46613">
    <property type="entry name" value="RADIAL SPOKE HEAD 10 HOMOLOG B-RELATED"/>
    <property type="match status" value="1"/>
</dbReference>
<keyword evidence="6" id="KW-0969">Cilium</keyword>
<dbReference type="GO" id="GO:0031514">
    <property type="term" value="C:motile cilium"/>
    <property type="evidence" value="ECO:0007669"/>
    <property type="project" value="UniProtKB-SubCell"/>
</dbReference>
<feature type="compositionally biased region" description="Basic and acidic residues" evidence="9">
    <location>
        <begin position="1"/>
        <end position="13"/>
    </location>
</feature>
<dbReference type="GeneID" id="115877566"/>
<protein>
    <submittedName>
        <fullName evidence="11">Uncharacterized protein LOC115877566 isoform X1</fullName>
    </submittedName>
</protein>
<evidence type="ECO:0000256" key="7">
    <source>
        <dbReference type="ARBA" id="ARBA00023212"/>
    </source>
</evidence>
<dbReference type="InterPro" id="IPR003409">
    <property type="entry name" value="MORN"/>
</dbReference>
<evidence type="ECO:0000256" key="9">
    <source>
        <dbReference type="SAM" id="MobiDB-lite"/>
    </source>
</evidence>
<organism evidence="10 11">
    <name type="scientific">Sitophilus oryzae</name>
    <name type="common">Rice weevil</name>
    <name type="synonym">Curculio oryzae</name>
    <dbReference type="NCBI Taxonomy" id="7048"/>
    <lineage>
        <taxon>Eukaryota</taxon>
        <taxon>Metazoa</taxon>
        <taxon>Ecdysozoa</taxon>
        <taxon>Arthropoda</taxon>
        <taxon>Hexapoda</taxon>
        <taxon>Insecta</taxon>
        <taxon>Pterygota</taxon>
        <taxon>Neoptera</taxon>
        <taxon>Endopterygota</taxon>
        <taxon>Coleoptera</taxon>
        <taxon>Polyphaga</taxon>
        <taxon>Cucujiformia</taxon>
        <taxon>Curculionidae</taxon>
        <taxon>Dryophthorinae</taxon>
        <taxon>Sitophilus</taxon>
    </lineage>
</organism>
<keyword evidence="5" id="KW-0282">Flagellum</keyword>
<dbReference type="Proteomes" id="UP000504635">
    <property type="component" value="Unplaced"/>
</dbReference>
<proteinExistence type="predicted"/>
<evidence type="ECO:0000313" key="10">
    <source>
        <dbReference type="Proteomes" id="UP000504635"/>
    </source>
</evidence>
<dbReference type="KEGG" id="soy:115877566"/>
<keyword evidence="10" id="KW-1185">Reference proteome</keyword>
<reference evidence="11" key="1">
    <citation type="submission" date="2025-08" db="UniProtKB">
        <authorList>
            <consortium name="RefSeq"/>
        </authorList>
    </citation>
    <scope>IDENTIFICATION</scope>
    <source>
        <tissue evidence="11">Gonads</tissue>
    </source>
</reference>
<feature type="region of interest" description="Disordered" evidence="9">
    <location>
        <begin position="849"/>
        <end position="890"/>
    </location>
</feature>
<dbReference type="SUPFAM" id="SSF82185">
    <property type="entry name" value="Histone H3 K4-specific methyltransferase SET7/9 N-terminal domain"/>
    <property type="match status" value="3"/>
</dbReference>
<feature type="compositionally biased region" description="Polar residues" evidence="9">
    <location>
        <begin position="36"/>
        <end position="48"/>
    </location>
</feature>
<dbReference type="Pfam" id="PF02493">
    <property type="entry name" value="MORN"/>
    <property type="match status" value="8"/>
</dbReference>
<accession>A0A6J2XEV0</accession>
<dbReference type="OrthoDB" id="294378at2759"/>
<dbReference type="Gene3D" id="2.20.110.10">
    <property type="entry name" value="Histone H3 K4-specific methyltransferase SET7/9 N-terminal domain"/>
    <property type="match status" value="2"/>
</dbReference>
<sequence>MDSKTNKHSARDIRSKHRSPKRRLSRSSKSTKSQDGESNSVSTSILKEQSTAESINMVEEPVHCREMLTNMFFDALLEDAIAEKKFAKQMDPNNLTTVLSDSLTTSQASTLESGVSTLESDPTKGNSNTNSSMIVENSSGMSCASDCMCCWKIIFKNGNIYKGQTNGNLMHGNGTFFWSNGCVYKGQFKNGYPSGRGEMVLPDLSVYDGDFCLGFFHGKGVLNINSTPIFYNGEWNTGQRSGKGWMVYDQNNWYDGEFINDMRHGYGFRQFKNGTKYKGSWSNDKINGEGCMIWNNNDYYVGKWSDGYQDGYGEYVWNLVPQNSFSFVNYNWYKGNWITGMRSGAGIMNFGYDNGARLAGTWEYNKKHGPGVIFCGNGITVEKDPLFLDDKPCTYTKNQTDNIEESSEKNFSTTNPKSDFRTPTQIYKDISQQINTKENLSSLSKGSISNILRSSINIKTGQYLKLLQTNTGNEPPLKIPIHNVIEEVDLTYFVDNILKKCLYVNTSEISEIDLNSFVKPSPGNIPVSLSCINYLPSNQEFVTDTLESSLSLSSILDMTDLKNVIIIYLPQLRNIYRTYAKLGSGEEGLNCEPILVRLFLWQLYRDIGLTEKGGLPIVEIDEILIRNPKSCLESTHNPWEPIYFWQFLQAIVCVFCLMYSLNMNEEITTLDRFLYHTFKDFLDTEVFPKSGNIQGNCLTHFKDLVPIASMYGLYKEIGEPHSVEMLLHHTCIHKGYKIPCYKLINDDNATNEYAIQIGKNMVTLNNKVYFREKTRIAKQYTENKFENKSLYTFNTLGRRRILKTISKVCPQIVTETKRYCLNYKLSFIEFYEIILILSYEKVEQNRSDIQTEAPSKRPTGILESSKSVTKDLPKSLQSDRAITKKKKNKK</sequence>
<dbReference type="PANTHER" id="PTHR46613:SF1">
    <property type="entry name" value="RADIAL SPOKE HEAD 10 HOMOLOG B-RELATED"/>
    <property type="match status" value="1"/>
</dbReference>
<feature type="compositionally biased region" description="Basic residues" evidence="9">
    <location>
        <begin position="14"/>
        <end position="26"/>
    </location>
</feature>
<name>A0A6J2XEV0_SITOR</name>
<dbReference type="RefSeq" id="XP_030749671.1">
    <property type="nucleotide sequence ID" value="XM_030893811.1"/>
</dbReference>
<evidence type="ECO:0000256" key="1">
    <source>
        <dbReference type="ARBA" id="ARBA00004230"/>
    </source>
</evidence>
<evidence type="ECO:0000256" key="3">
    <source>
        <dbReference type="ARBA" id="ARBA00022490"/>
    </source>
</evidence>
<evidence type="ECO:0000256" key="2">
    <source>
        <dbReference type="ARBA" id="ARBA00004430"/>
    </source>
</evidence>
<keyword evidence="8" id="KW-0966">Cell projection</keyword>
<dbReference type="AlphaFoldDB" id="A0A6J2XEV0"/>
<keyword evidence="7" id="KW-0206">Cytoskeleton</keyword>
<evidence type="ECO:0000256" key="6">
    <source>
        <dbReference type="ARBA" id="ARBA00023069"/>
    </source>
</evidence>
<feature type="region of interest" description="Disordered" evidence="9">
    <location>
        <begin position="110"/>
        <end position="130"/>
    </location>
</feature>
<evidence type="ECO:0000256" key="5">
    <source>
        <dbReference type="ARBA" id="ARBA00022846"/>
    </source>
</evidence>
<dbReference type="GO" id="GO:0005930">
    <property type="term" value="C:axoneme"/>
    <property type="evidence" value="ECO:0007669"/>
    <property type="project" value="UniProtKB-SubCell"/>
</dbReference>
<evidence type="ECO:0000256" key="4">
    <source>
        <dbReference type="ARBA" id="ARBA00022737"/>
    </source>
</evidence>
<dbReference type="InParanoid" id="A0A6J2XEV0"/>
<evidence type="ECO:0000313" key="11">
    <source>
        <dbReference type="RefSeq" id="XP_030749671.1"/>
    </source>
</evidence>
<keyword evidence="4" id="KW-0677">Repeat</keyword>
<keyword evidence="3" id="KW-0963">Cytoplasm</keyword>